<gene>
    <name evidence="2" type="ORF">Vau01_001450</name>
</gene>
<comment type="caution">
    <text evidence="2">The sequence shown here is derived from an EMBL/GenBank/DDBJ whole genome shotgun (WGS) entry which is preliminary data.</text>
</comment>
<evidence type="ECO:0000313" key="3">
    <source>
        <dbReference type="Proteomes" id="UP000612585"/>
    </source>
</evidence>
<reference evidence="2" key="1">
    <citation type="submission" date="2021-01" db="EMBL/GenBank/DDBJ databases">
        <title>Whole genome shotgun sequence of Virgisporangium aurantiacum NBRC 16421.</title>
        <authorList>
            <person name="Komaki H."/>
            <person name="Tamura T."/>
        </authorList>
    </citation>
    <scope>NUCLEOTIDE SEQUENCE</scope>
    <source>
        <strain evidence="2">NBRC 16421</strain>
    </source>
</reference>
<feature type="compositionally biased region" description="Polar residues" evidence="1">
    <location>
        <begin position="374"/>
        <end position="383"/>
    </location>
</feature>
<dbReference type="EMBL" id="BOPG01000003">
    <property type="protein sequence ID" value="GIJ52629.1"/>
    <property type="molecule type" value="Genomic_DNA"/>
</dbReference>
<dbReference type="Proteomes" id="UP000612585">
    <property type="component" value="Unassembled WGS sequence"/>
</dbReference>
<keyword evidence="3" id="KW-1185">Reference proteome</keyword>
<accession>A0A8J4DW94</accession>
<evidence type="ECO:0000256" key="1">
    <source>
        <dbReference type="SAM" id="MobiDB-lite"/>
    </source>
</evidence>
<feature type="region of interest" description="Disordered" evidence="1">
    <location>
        <begin position="361"/>
        <end position="383"/>
    </location>
</feature>
<dbReference type="RefSeq" id="WP_203985821.1">
    <property type="nucleotide sequence ID" value="NZ_BOPG01000003.1"/>
</dbReference>
<evidence type="ECO:0000313" key="2">
    <source>
        <dbReference type="EMBL" id="GIJ52629.1"/>
    </source>
</evidence>
<organism evidence="2 3">
    <name type="scientific">Virgisporangium aurantiacum</name>
    <dbReference type="NCBI Taxonomy" id="175570"/>
    <lineage>
        <taxon>Bacteria</taxon>
        <taxon>Bacillati</taxon>
        <taxon>Actinomycetota</taxon>
        <taxon>Actinomycetes</taxon>
        <taxon>Micromonosporales</taxon>
        <taxon>Micromonosporaceae</taxon>
        <taxon>Virgisporangium</taxon>
    </lineage>
</organism>
<dbReference type="SUPFAM" id="SSF53756">
    <property type="entry name" value="UDP-Glycosyltransferase/glycogen phosphorylase"/>
    <property type="match status" value="1"/>
</dbReference>
<proteinExistence type="predicted"/>
<sequence>MLVAVHTLVAGHRLFDVLDLIEDDPRVQIMFTVAPDAFNHPVHRHLSDLGALVLPWEQATKLTFDLVIAAAHGGLSELHGPILMMAHGAGRGKYSAEPERGGPVLARKTVYGLDSARLARDGRVLASKILLAHDAESDILLHQCPEAMGVAVVVGDPCYDRLVSSLPHRDRYRRGFGVTSGDRLILVSSTWGADGLFGNTVDLLPRLMEQLAGTHFRVGVVLHPAVWSAHGVRQVRAWLRDCTEAGLRLVDPTHDWRAAVIAADHVVGDHGSVTAYAAAIGRPVLSLAGVGVDRLRPGSAQSIVLRQADRLDLSGRIAEQFGVARPLDRDTVVQAITSRPGQAGTLIRRALYELLRLDEPGRHRGPAPVPDPPSTSTLVVVAS</sequence>
<dbReference type="AlphaFoldDB" id="A0A8J4DW94"/>
<protein>
    <submittedName>
        <fullName evidence="2">Uncharacterized protein</fullName>
    </submittedName>
</protein>
<name>A0A8J4DW94_9ACTN</name>